<keyword evidence="5" id="KW-0804">Transcription</keyword>
<dbReference type="EMBL" id="OX459119">
    <property type="protein sequence ID" value="CAI9093493.1"/>
    <property type="molecule type" value="Genomic_DNA"/>
</dbReference>
<name>A0AAV1CFR3_OLDCO</name>
<feature type="region of interest" description="Disordered" evidence="7">
    <location>
        <begin position="213"/>
        <end position="234"/>
    </location>
</feature>
<keyword evidence="6" id="KW-0539">Nucleus</keyword>
<dbReference type="SMART" id="SM00717">
    <property type="entry name" value="SANT"/>
    <property type="match status" value="3"/>
</dbReference>
<feature type="compositionally biased region" description="Polar residues" evidence="7">
    <location>
        <begin position="668"/>
        <end position="677"/>
    </location>
</feature>
<dbReference type="PANTHER" id="PTHR45614:SF266">
    <property type="entry name" value="TRANSCRIPTION FACTOR MYB3R-4"/>
    <property type="match status" value="1"/>
</dbReference>
<evidence type="ECO:0000256" key="4">
    <source>
        <dbReference type="ARBA" id="ARBA00023125"/>
    </source>
</evidence>
<evidence type="ECO:0000256" key="5">
    <source>
        <dbReference type="ARBA" id="ARBA00023163"/>
    </source>
</evidence>
<dbReference type="SUPFAM" id="SSF46689">
    <property type="entry name" value="Homeodomain-like"/>
    <property type="match status" value="2"/>
</dbReference>
<dbReference type="InterPro" id="IPR017930">
    <property type="entry name" value="Myb_dom"/>
</dbReference>
<feature type="domain" description="Myb-like" evidence="8">
    <location>
        <begin position="84"/>
        <end position="135"/>
    </location>
</feature>
<dbReference type="CDD" id="cd00167">
    <property type="entry name" value="SANT"/>
    <property type="match status" value="3"/>
</dbReference>
<feature type="compositionally biased region" description="Polar residues" evidence="7">
    <location>
        <begin position="1"/>
        <end position="10"/>
    </location>
</feature>
<dbReference type="PROSITE" id="PS50090">
    <property type="entry name" value="MYB_LIKE"/>
    <property type="match status" value="3"/>
</dbReference>
<feature type="region of interest" description="Disordered" evidence="7">
    <location>
        <begin position="1"/>
        <end position="43"/>
    </location>
</feature>
<dbReference type="Pfam" id="PF00249">
    <property type="entry name" value="Myb_DNA-binding"/>
    <property type="match status" value="3"/>
</dbReference>
<evidence type="ECO:0000256" key="2">
    <source>
        <dbReference type="ARBA" id="ARBA00022737"/>
    </source>
</evidence>
<dbReference type="PROSITE" id="PS51294">
    <property type="entry name" value="HTH_MYB"/>
    <property type="match status" value="3"/>
</dbReference>
<evidence type="ECO:0000259" key="9">
    <source>
        <dbReference type="PROSITE" id="PS51294"/>
    </source>
</evidence>
<dbReference type="PANTHER" id="PTHR45614">
    <property type="entry name" value="MYB PROTEIN-RELATED"/>
    <property type="match status" value="1"/>
</dbReference>
<comment type="subcellular location">
    <subcellularLocation>
        <location evidence="1">Nucleus</location>
    </subcellularLocation>
</comment>
<evidence type="ECO:0000313" key="11">
    <source>
        <dbReference type="Proteomes" id="UP001161247"/>
    </source>
</evidence>
<proteinExistence type="predicted"/>
<dbReference type="FunFam" id="1.10.10.60:FF:000010">
    <property type="entry name" value="Transcriptional activator Myb isoform A"/>
    <property type="match status" value="1"/>
</dbReference>
<feature type="compositionally biased region" description="Basic and acidic residues" evidence="7">
    <location>
        <begin position="691"/>
        <end position="723"/>
    </location>
</feature>
<evidence type="ECO:0000256" key="6">
    <source>
        <dbReference type="ARBA" id="ARBA00023242"/>
    </source>
</evidence>
<protein>
    <submittedName>
        <fullName evidence="10">OLC1v1029001C1</fullName>
    </submittedName>
</protein>
<feature type="domain" description="HTH myb-type" evidence="9">
    <location>
        <begin position="84"/>
        <end position="139"/>
    </location>
</feature>
<dbReference type="InterPro" id="IPR001005">
    <property type="entry name" value="SANT/Myb"/>
</dbReference>
<organism evidence="10 11">
    <name type="scientific">Oldenlandia corymbosa var. corymbosa</name>
    <dbReference type="NCBI Taxonomy" id="529605"/>
    <lineage>
        <taxon>Eukaryota</taxon>
        <taxon>Viridiplantae</taxon>
        <taxon>Streptophyta</taxon>
        <taxon>Embryophyta</taxon>
        <taxon>Tracheophyta</taxon>
        <taxon>Spermatophyta</taxon>
        <taxon>Magnoliopsida</taxon>
        <taxon>eudicotyledons</taxon>
        <taxon>Gunneridae</taxon>
        <taxon>Pentapetalae</taxon>
        <taxon>asterids</taxon>
        <taxon>lamiids</taxon>
        <taxon>Gentianales</taxon>
        <taxon>Rubiaceae</taxon>
        <taxon>Rubioideae</taxon>
        <taxon>Spermacoceae</taxon>
        <taxon>Hedyotis-Oldenlandia complex</taxon>
        <taxon>Oldenlandia</taxon>
    </lineage>
</organism>
<dbReference type="FunFam" id="1.10.10.60:FF:000324">
    <property type="entry name" value="Transcription factor MYB3R-2"/>
    <property type="match status" value="1"/>
</dbReference>
<feature type="region of interest" description="Disordered" evidence="7">
    <location>
        <begin position="668"/>
        <end position="736"/>
    </location>
</feature>
<feature type="compositionally biased region" description="Low complexity" evidence="7">
    <location>
        <begin position="213"/>
        <end position="226"/>
    </location>
</feature>
<dbReference type="AlphaFoldDB" id="A0AAV1CFR3"/>
<evidence type="ECO:0000313" key="10">
    <source>
        <dbReference type="EMBL" id="CAI9093493.1"/>
    </source>
</evidence>
<dbReference type="InterPro" id="IPR050560">
    <property type="entry name" value="MYB_TF"/>
</dbReference>
<feature type="compositionally biased region" description="Polar residues" evidence="7">
    <location>
        <begin position="724"/>
        <end position="736"/>
    </location>
</feature>
<evidence type="ECO:0000256" key="1">
    <source>
        <dbReference type="ARBA" id="ARBA00004123"/>
    </source>
</evidence>
<feature type="domain" description="Myb-like" evidence="8">
    <location>
        <begin position="136"/>
        <end position="186"/>
    </location>
</feature>
<feature type="domain" description="HTH myb-type" evidence="9">
    <location>
        <begin position="140"/>
        <end position="190"/>
    </location>
</feature>
<dbReference type="InterPro" id="IPR009057">
    <property type="entry name" value="Homeodomain-like_sf"/>
</dbReference>
<evidence type="ECO:0000259" key="8">
    <source>
        <dbReference type="PROSITE" id="PS50090"/>
    </source>
</evidence>
<evidence type="ECO:0000256" key="3">
    <source>
        <dbReference type="ARBA" id="ARBA00023015"/>
    </source>
</evidence>
<gene>
    <name evidence="10" type="ORF">OLC1_LOCUS4889</name>
</gene>
<accession>A0AAV1CFR3</accession>
<dbReference type="FunFam" id="1.10.10.60:FF:000016">
    <property type="entry name" value="Transcriptional activator Myb isoform A"/>
    <property type="match status" value="1"/>
</dbReference>
<sequence>MQSDRASTAPSDGGSDNLPRIRPPHGRTSGPTRRSTRGQWTPEEDEILRQAVQRFKGKNWKKIAECFKDRTDVQCLHRWQKVLNPELVKGPWSKEEDEIIIELVNKYGPKKWSTIAQHLPGRIGKQCRERWHNHLNPNINKEAWTQEEELALIRAHQIYGNKWAELTKFLPGRTDNAIKNHWNSSVKKKLDTYLASGLLAQFEGLPGAVNPNQSLATASQQSSADDSVPRDVAEVEDVSQCSQGSTAVGCSSSANDIASRNVYAREDGLERNFSNDWETSMGKEWQINQNELQDMSSINLGHEASAQFMLSSSGQFMHSFAGFESHNMANFPLQNGVDLGTSTSMLHMLMGPDRPDQFFTADAECNNRMEAPDGSLVPVNYSNDEATDSYMHQTSSYHDPLAGNYHSQSCHPDMMGAPLTDGFSVPSQILSDDGSLMFSIDPDLFNDSAIDNLEREEMPSRYDGFIYSNESGSSLNNQTGEMSTQEQLPEGSGCSKLVPVNDFGLPQSKDSKDCLPVQEYPATSDEQKDVGALFYEPPRFPSLDIPFFSCDLIQSGSDVQQEYSPLGIRQLMMSSMNNVTPFRLWDSPSRDDSPDAVLKSAAKTFTGTPSILKKRHRDLVSPLPEKRCEKKQENDMNQEFSTLAKDFSRLEVIFNDIQNEKPLVLSPQTNHQSNFEVSTEEDKENVAPASKDGDKYRKKGDALSDRGIPEKDVNASVHEERKSQQMGNMDSKNQTKSIAAPENVTSPTFTNQSSGVLIEHDINDRQFSSPDQHGKSEKGTNVTKAFGNSCFGRMEVGLQKGAASSGTPCLSIVCSPRISMKKENCNMFASASNQLATSSTPLGKKVETPRSSSCVEHFNIFGDTPFKRSFESPSAWKSPWFFNTFLPGPRVDTDITIEDFLLTSPGDRSYDALGLMKQLSEQTASAFADAQEVLGDDTPASILEKSSKRLILDKENNALARNQLEPQAASNVMRECRTLDFSECGTPEKGAESSKLSAGVNFSSPSSYLLKSFR</sequence>
<evidence type="ECO:0000256" key="7">
    <source>
        <dbReference type="SAM" id="MobiDB-lite"/>
    </source>
</evidence>
<dbReference type="GO" id="GO:0000981">
    <property type="term" value="F:DNA-binding transcription factor activity, RNA polymerase II-specific"/>
    <property type="evidence" value="ECO:0007669"/>
    <property type="project" value="TreeGrafter"/>
</dbReference>
<dbReference type="GO" id="GO:0000978">
    <property type="term" value="F:RNA polymerase II cis-regulatory region sequence-specific DNA binding"/>
    <property type="evidence" value="ECO:0007669"/>
    <property type="project" value="TreeGrafter"/>
</dbReference>
<keyword evidence="11" id="KW-1185">Reference proteome</keyword>
<dbReference type="Gene3D" id="1.10.10.60">
    <property type="entry name" value="Homeodomain-like"/>
    <property type="match status" value="3"/>
</dbReference>
<dbReference type="GO" id="GO:0005634">
    <property type="term" value="C:nucleus"/>
    <property type="evidence" value="ECO:0007669"/>
    <property type="project" value="UniProtKB-SubCell"/>
</dbReference>
<feature type="domain" description="HTH myb-type" evidence="9">
    <location>
        <begin position="32"/>
        <end position="83"/>
    </location>
</feature>
<keyword evidence="2" id="KW-0677">Repeat</keyword>
<dbReference type="Proteomes" id="UP001161247">
    <property type="component" value="Chromosome 2"/>
</dbReference>
<keyword evidence="4" id="KW-0238">DNA-binding</keyword>
<feature type="domain" description="Myb-like" evidence="8">
    <location>
        <begin position="32"/>
        <end position="83"/>
    </location>
</feature>
<keyword evidence="3" id="KW-0805">Transcription regulation</keyword>
<reference evidence="10" key="1">
    <citation type="submission" date="2023-03" db="EMBL/GenBank/DDBJ databases">
        <authorList>
            <person name="Julca I."/>
        </authorList>
    </citation>
    <scope>NUCLEOTIDE SEQUENCE</scope>
</reference>